<gene>
    <name evidence="2" type="ORF">EDC19_1017</name>
</gene>
<name>A0A4R1MZH4_9FIRM</name>
<dbReference type="Gene3D" id="3.20.20.150">
    <property type="entry name" value="Divalent-metal-dependent TIM barrel enzymes"/>
    <property type="match status" value="1"/>
</dbReference>
<reference evidence="2 3" key="1">
    <citation type="submission" date="2019-03" db="EMBL/GenBank/DDBJ databases">
        <title>Genomic Encyclopedia of Type Strains, Phase IV (KMG-IV): sequencing the most valuable type-strain genomes for metagenomic binning, comparative biology and taxonomic classification.</title>
        <authorList>
            <person name="Goeker M."/>
        </authorList>
    </citation>
    <scope>NUCLEOTIDE SEQUENCE [LARGE SCALE GENOMIC DNA]</scope>
    <source>
        <strain evidence="2 3">DSM 24176</strain>
    </source>
</reference>
<dbReference type="OrthoDB" id="2063291at2"/>
<evidence type="ECO:0000313" key="2">
    <source>
        <dbReference type="EMBL" id="TCK98585.1"/>
    </source>
</evidence>
<accession>A0A4R1MZH4</accession>
<protein>
    <submittedName>
        <fullName evidence="2">Sugar phosphate isomerase/epimerase</fullName>
    </submittedName>
</protein>
<keyword evidence="2" id="KW-0413">Isomerase</keyword>
<sequence>MNRIGVRGHDFGKMNVDVLPKYIKELGFEAVQLAPVKAIKDINSFEDITEGVLEKSKEEFLKNDVEISVYGCYVEIGMLDKAKRLEQVDKFIKGISHTKRIGANLVGTETTGFPLNGDNREAAYQGLKDSVLRMVEEAEKQNVCIGIEPVARHTLNSPELTKRLLDEVNSDKLKVIIDAVNLFTVENIHDQQKIITNCFEFFGDKIEVLHLKDITLIGDRNRDEMKIVNDTFKWECIGNGIVDYKHIFSFVKNKNVSLLREGATIESYKTDLNNTRSVLNTIQ</sequence>
<organism evidence="2 3">
    <name type="scientific">Natranaerovirga hydrolytica</name>
    <dbReference type="NCBI Taxonomy" id="680378"/>
    <lineage>
        <taxon>Bacteria</taxon>
        <taxon>Bacillati</taxon>
        <taxon>Bacillota</taxon>
        <taxon>Clostridia</taxon>
        <taxon>Lachnospirales</taxon>
        <taxon>Natranaerovirgaceae</taxon>
        <taxon>Natranaerovirga</taxon>
    </lineage>
</organism>
<keyword evidence="3" id="KW-1185">Reference proteome</keyword>
<comment type="caution">
    <text evidence="2">The sequence shown here is derived from an EMBL/GenBank/DDBJ whole genome shotgun (WGS) entry which is preliminary data.</text>
</comment>
<dbReference type="Pfam" id="PF01261">
    <property type="entry name" value="AP_endonuc_2"/>
    <property type="match status" value="1"/>
</dbReference>
<dbReference type="RefSeq" id="WP_132281453.1">
    <property type="nucleotide sequence ID" value="NZ_SMGQ01000011.1"/>
</dbReference>
<dbReference type="AlphaFoldDB" id="A0A4R1MZH4"/>
<evidence type="ECO:0000313" key="3">
    <source>
        <dbReference type="Proteomes" id="UP000294545"/>
    </source>
</evidence>
<dbReference type="InterPro" id="IPR013022">
    <property type="entry name" value="Xyl_isomerase-like_TIM-brl"/>
</dbReference>
<dbReference type="Proteomes" id="UP000294545">
    <property type="component" value="Unassembled WGS sequence"/>
</dbReference>
<proteinExistence type="predicted"/>
<feature type="domain" description="Xylose isomerase-like TIM barrel" evidence="1">
    <location>
        <begin position="21"/>
        <end position="255"/>
    </location>
</feature>
<dbReference type="InterPro" id="IPR036237">
    <property type="entry name" value="Xyl_isomerase-like_sf"/>
</dbReference>
<dbReference type="SUPFAM" id="SSF51658">
    <property type="entry name" value="Xylose isomerase-like"/>
    <property type="match status" value="1"/>
</dbReference>
<evidence type="ECO:0000259" key="1">
    <source>
        <dbReference type="Pfam" id="PF01261"/>
    </source>
</evidence>
<dbReference type="GO" id="GO:0016853">
    <property type="term" value="F:isomerase activity"/>
    <property type="evidence" value="ECO:0007669"/>
    <property type="project" value="UniProtKB-KW"/>
</dbReference>
<dbReference type="EMBL" id="SMGQ01000011">
    <property type="protein sequence ID" value="TCK98585.1"/>
    <property type="molecule type" value="Genomic_DNA"/>
</dbReference>
<dbReference type="PANTHER" id="PTHR12110">
    <property type="entry name" value="HYDROXYPYRUVATE ISOMERASE"/>
    <property type="match status" value="1"/>
</dbReference>
<dbReference type="InterPro" id="IPR050312">
    <property type="entry name" value="IolE/XylAMocC-like"/>
</dbReference>